<keyword evidence="20" id="KW-1185">Reference proteome</keyword>
<comment type="caution">
    <text evidence="19">The sequence shown here is derived from an EMBL/GenBank/DDBJ whole genome shotgun (WGS) entry which is preliminary data.</text>
</comment>
<evidence type="ECO:0000256" key="4">
    <source>
        <dbReference type="ARBA" id="ARBA00022525"/>
    </source>
</evidence>
<evidence type="ECO:0000313" key="20">
    <source>
        <dbReference type="Proteomes" id="UP000719412"/>
    </source>
</evidence>
<evidence type="ECO:0000256" key="11">
    <source>
        <dbReference type="ARBA" id="ARBA00023049"/>
    </source>
</evidence>
<evidence type="ECO:0000256" key="9">
    <source>
        <dbReference type="ARBA" id="ARBA00022801"/>
    </source>
</evidence>
<dbReference type="PROSITE" id="PS52035">
    <property type="entry name" value="PEPTIDASE_M14"/>
    <property type="match status" value="1"/>
</dbReference>
<keyword evidence="6" id="KW-0645">Protease</keyword>
<name>A0A8J6HQ75_TENMO</name>
<keyword evidence="7" id="KW-0479">Metal-binding</keyword>
<dbReference type="PANTHER" id="PTHR11705:SF153">
    <property type="entry name" value="ZINC CARBOXYPEPTIDASE A 1-LIKE PROTEIN"/>
    <property type="match status" value="1"/>
</dbReference>
<dbReference type="Gene3D" id="3.40.630.10">
    <property type="entry name" value="Zn peptidases"/>
    <property type="match status" value="1"/>
</dbReference>
<dbReference type="SUPFAM" id="SSF53187">
    <property type="entry name" value="Zn-dependent exopeptidases"/>
    <property type="match status" value="1"/>
</dbReference>
<dbReference type="FunFam" id="3.30.70.340:FF:000002">
    <property type="entry name" value="Carboxypeptidase A"/>
    <property type="match status" value="1"/>
</dbReference>
<dbReference type="EMBL" id="JABDTM020016603">
    <property type="protein sequence ID" value="KAH0818804.1"/>
    <property type="molecule type" value="Genomic_DNA"/>
</dbReference>
<evidence type="ECO:0000256" key="5">
    <source>
        <dbReference type="ARBA" id="ARBA00022645"/>
    </source>
</evidence>
<comment type="subcellular location">
    <subcellularLocation>
        <location evidence="2">Secreted</location>
    </subcellularLocation>
</comment>
<dbReference type="InterPro" id="IPR003146">
    <property type="entry name" value="M14A_act_pep"/>
</dbReference>
<dbReference type="Gene3D" id="3.30.70.340">
    <property type="entry name" value="Metallocarboxypeptidase-like"/>
    <property type="match status" value="1"/>
</dbReference>
<dbReference type="InterPro" id="IPR036990">
    <property type="entry name" value="M14A-like_propep"/>
</dbReference>
<keyword evidence="5" id="KW-0121">Carboxypeptidase</keyword>
<comment type="function">
    <text evidence="13">Involved in the digestion of the blood meal.</text>
</comment>
<evidence type="ECO:0000256" key="17">
    <source>
        <dbReference type="SAM" id="MobiDB-lite"/>
    </source>
</evidence>
<dbReference type="Proteomes" id="UP000719412">
    <property type="component" value="Unassembled WGS sequence"/>
</dbReference>
<keyword evidence="16" id="KW-0175">Coiled coil</keyword>
<dbReference type="CDD" id="cd03860">
    <property type="entry name" value="M14_CP_A-B_like"/>
    <property type="match status" value="1"/>
</dbReference>
<sequence length="630" mass="72563">MLLCMSVNVRWNGRGWPGKVPRSPVASPEKAKEIGMEKTADRKGKEEQEIGKKRKGMEKEKQKTRQQGGEEFKVGERADSDHLPLEITIEGTNHEEKGKGEAREEQKKVTIKVWDEQGVKEYRRRLEEATFKEQEIEKMVAELKEVIEKAMKEKEVIGGGRKSDTLPTPSRGRQKGERRRAHVERMRRNEREKRKKERREILSEDGREIGWMKEVWKRRERIEERVSSQHILGDEKVRYDDFKVYRLTPKTVQAVEALRNLEDSNSEYDFWTAVRGVGYPVDIMVAPHLKYRFNDIINSGEFDAEVYISDVQELIDNERPKTRLAGTVDWTDYNTLDEINDWLRSLVNEYPDNVSLVKAGTSYENREILGVKVVFNPGNEDRTVFIESNIHAREWISSAVTTWILNQLLTSKDTNVRQIADTHDWYFVPVFNPDGFVYSHTTDRMWRKTRVPYFLCAGADPNRNWGYYFNTGGSSSNPCSETYGGPSAFSEPSTKTLSEFITTIGPKLGAYIAFHSYSQLMLLPYGYSSSHLDNYQDLYNVGVKAASSLSQKYGTKFQVGNIVELLYVASGGSMDWVKGTFKTPITYTYELRDTGRYGFILPADQIIPSAEETLDSLVTILQEFDKIKKN</sequence>
<feature type="compositionally biased region" description="Basic and acidic residues" evidence="17">
    <location>
        <begin position="92"/>
        <end position="107"/>
    </location>
</feature>
<evidence type="ECO:0000256" key="3">
    <source>
        <dbReference type="ARBA" id="ARBA00005988"/>
    </source>
</evidence>
<keyword evidence="4" id="KW-0964">Secreted</keyword>
<feature type="domain" description="Peptidase M14" evidence="18">
    <location>
        <begin position="332"/>
        <end position="624"/>
    </location>
</feature>
<feature type="region of interest" description="Disordered" evidence="17">
    <location>
        <begin position="155"/>
        <end position="199"/>
    </location>
</feature>
<keyword evidence="8" id="KW-0732">Signal</keyword>
<dbReference type="InterPro" id="IPR000834">
    <property type="entry name" value="Peptidase_M14"/>
</dbReference>
<dbReference type="PROSITE" id="PS00133">
    <property type="entry name" value="CARBOXYPEPT_ZN_2"/>
    <property type="match status" value="1"/>
</dbReference>
<accession>A0A8J6HQ75</accession>
<evidence type="ECO:0000256" key="2">
    <source>
        <dbReference type="ARBA" id="ARBA00004613"/>
    </source>
</evidence>
<gene>
    <name evidence="19" type="ORF">GEV33_003987</name>
</gene>
<evidence type="ECO:0000256" key="1">
    <source>
        <dbReference type="ARBA" id="ARBA00001947"/>
    </source>
</evidence>
<comment type="cofactor">
    <cofactor evidence="1">
        <name>Zn(2+)</name>
        <dbReference type="ChEBI" id="CHEBI:29105"/>
    </cofactor>
</comment>
<dbReference type="InterPro" id="IPR057247">
    <property type="entry name" value="CARBOXYPEPT_ZN_2"/>
</dbReference>
<evidence type="ECO:0000256" key="13">
    <source>
        <dbReference type="ARBA" id="ARBA00057299"/>
    </source>
</evidence>
<feature type="active site" description="Proton donor/acceptor" evidence="15">
    <location>
        <position position="590"/>
    </location>
</feature>
<dbReference type="GO" id="GO:0006508">
    <property type="term" value="P:proteolysis"/>
    <property type="evidence" value="ECO:0007669"/>
    <property type="project" value="UniProtKB-KW"/>
</dbReference>
<evidence type="ECO:0000256" key="16">
    <source>
        <dbReference type="SAM" id="Coils"/>
    </source>
</evidence>
<feature type="region of interest" description="Disordered" evidence="17">
    <location>
        <begin position="14"/>
        <end position="107"/>
    </location>
</feature>
<evidence type="ECO:0000256" key="7">
    <source>
        <dbReference type="ARBA" id="ARBA00022723"/>
    </source>
</evidence>
<evidence type="ECO:0000256" key="15">
    <source>
        <dbReference type="PROSITE-ProRule" id="PRU01379"/>
    </source>
</evidence>
<dbReference type="SMART" id="SM00631">
    <property type="entry name" value="Zn_pept"/>
    <property type="match status" value="1"/>
</dbReference>
<dbReference type="SUPFAM" id="SSF54897">
    <property type="entry name" value="Protease propeptides/inhibitors"/>
    <property type="match status" value="1"/>
</dbReference>
<keyword evidence="10" id="KW-0862">Zinc</keyword>
<feature type="compositionally biased region" description="Basic and acidic residues" evidence="17">
    <location>
        <begin position="29"/>
        <end position="84"/>
    </location>
</feature>
<dbReference type="PANTHER" id="PTHR11705">
    <property type="entry name" value="PROTEASE FAMILY M14 CARBOXYPEPTIDASE A,B"/>
    <property type="match status" value="1"/>
</dbReference>
<protein>
    <recommendedName>
        <fullName evidence="14">Zinc carboxypeptidase A 1</fullName>
    </recommendedName>
</protein>
<dbReference type="Pfam" id="PF00246">
    <property type="entry name" value="Peptidase_M14"/>
    <property type="match status" value="1"/>
</dbReference>
<comment type="similarity">
    <text evidence="3 15">Belongs to the peptidase M14 family.</text>
</comment>
<dbReference type="PRINTS" id="PR00765">
    <property type="entry name" value="CRBOXYPTASEA"/>
</dbReference>
<evidence type="ECO:0000256" key="10">
    <source>
        <dbReference type="ARBA" id="ARBA00022833"/>
    </source>
</evidence>
<proteinExistence type="inferred from homology"/>
<reference evidence="19" key="1">
    <citation type="journal article" date="2020" name="J Insects Food Feed">
        <title>The yellow mealworm (Tenebrio molitor) genome: a resource for the emerging insects as food and feed industry.</title>
        <authorList>
            <person name="Eriksson T."/>
            <person name="Andere A."/>
            <person name="Kelstrup H."/>
            <person name="Emery V."/>
            <person name="Picard C."/>
        </authorList>
    </citation>
    <scope>NUCLEOTIDE SEQUENCE</scope>
    <source>
        <strain evidence="19">Stoneville</strain>
        <tissue evidence="19">Whole head</tissue>
    </source>
</reference>
<keyword evidence="9" id="KW-0378">Hydrolase</keyword>
<reference evidence="19" key="2">
    <citation type="submission" date="2021-08" db="EMBL/GenBank/DDBJ databases">
        <authorList>
            <person name="Eriksson T."/>
        </authorList>
    </citation>
    <scope>NUCLEOTIDE SEQUENCE</scope>
    <source>
        <strain evidence="19">Stoneville</strain>
        <tissue evidence="19">Whole head</tissue>
    </source>
</reference>
<evidence type="ECO:0000256" key="8">
    <source>
        <dbReference type="ARBA" id="ARBA00022729"/>
    </source>
</evidence>
<dbReference type="AlphaFoldDB" id="A0A8J6HQ75"/>
<dbReference type="GO" id="GO:0008270">
    <property type="term" value="F:zinc ion binding"/>
    <property type="evidence" value="ECO:0007669"/>
    <property type="project" value="InterPro"/>
</dbReference>
<feature type="compositionally biased region" description="Basic and acidic residues" evidence="17">
    <location>
        <begin position="183"/>
        <end position="199"/>
    </location>
</feature>
<organism evidence="19 20">
    <name type="scientific">Tenebrio molitor</name>
    <name type="common">Yellow mealworm beetle</name>
    <dbReference type="NCBI Taxonomy" id="7067"/>
    <lineage>
        <taxon>Eukaryota</taxon>
        <taxon>Metazoa</taxon>
        <taxon>Ecdysozoa</taxon>
        <taxon>Arthropoda</taxon>
        <taxon>Hexapoda</taxon>
        <taxon>Insecta</taxon>
        <taxon>Pterygota</taxon>
        <taxon>Neoptera</taxon>
        <taxon>Endopterygota</taxon>
        <taxon>Coleoptera</taxon>
        <taxon>Polyphaga</taxon>
        <taxon>Cucujiformia</taxon>
        <taxon>Tenebrionidae</taxon>
        <taxon>Tenebrio</taxon>
    </lineage>
</organism>
<evidence type="ECO:0000313" key="19">
    <source>
        <dbReference type="EMBL" id="KAH0818804.1"/>
    </source>
</evidence>
<keyword evidence="11" id="KW-0482">Metalloprotease</keyword>
<evidence type="ECO:0000259" key="18">
    <source>
        <dbReference type="PROSITE" id="PS52035"/>
    </source>
</evidence>
<feature type="compositionally biased region" description="Basic and acidic residues" evidence="17">
    <location>
        <begin position="155"/>
        <end position="164"/>
    </location>
</feature>
<feature type="compositionally biased region" description="Basic residues" evidence="17">
    <location>
        <begin position="172"/>
        <end position="182"/>
    </location>
</feature>
<dbReference type="FunFam" id="3.40.630.10:FF:000040">
    <property type="entry name" value="zinc carboxypeptidase"/>
    <property type="match status" value="1"/>
</dbReference>
<dbReference type="GO" id="GO:0004181">
    <property type="term" value="F:metallocarboxypeptidase activity"/>
    <property type="evidence" value="ECO:0007669"/>
    <property type="project" value="InterPro"/>
</dbReference>
<evidence type="ECO:0000256" key="6">
    <source>
        <dbReference type="ARBA" id="ARBA00022670"/>
    </source>
</evidence>
<dbReference type="GO" id="GO:0005615">
    <property type="term" value="C:extracellular space"/>
    <property type="evidence" value="ECO:0007669"/>
    <property type="project" value="TreeGrafter"/>
</dbReference>
<dbReference type="Pfam" id="PF02244">
    <property type="entry name" value="Propep_M14"/>
    <property type="match status" value="1"/>
</dbReference>
<keyword evidence="12" id="KW-1015">Disulfide bond</keyword>
<evidence type="ECO:0000256" key="14">
    <source>
        <dbReference type="ARBA" id="ARBA00069039"/>
    </source>
</evidence>
<feature type="coiled-coil region" evidence="16">
    <location>
        <begin position="119"/>
        <end position="153"/>
    </location>
</feature>
<evidence type="ECO:0000256" key="12">
    <source>
        <dbReference type="ARBA" id="ARBA00023157"/>
    </source>
</evidence>